<organism evidence="1 2">
    <name type="scientific">Thermosporothrix hazakensis</name>
    <dbReference type="NCBI Taxonomy" id="644383"/>
    <lineage>
        <taxon>Bacteria</taxon>
        <taxon>Bacillati</taxon>
        <taxon>Chloroflexota</taxon>
        <taxon>Ktedonobacteria</taxon>
        <taxon>Ktedonobacterales</taxon>
        <taxon>Thermosporotrichaceae</taxon>
        <taxon>Thermosporothrix</taxon>
    </lineage>
</organism>
<dbReference type="PROSITE" id="PS51197">
    <property type="entry name" value="HTH_RRF2_2"/>
    <property type="match status" value="1"/>
</dbReference>
<dbReference type="Pfam" id="PF02082">
    <property type="entry name" value="Rrf2"/>
    <property type="match status" value="1"/>
</dbReference>
<dbReference type="EMBL" id="QKUF01000004">
    <property type="protein sequence ID" value="PZW32724.1"/>
    <property type="molecule type" value="Genomic_DNA"/>
</dbReference>
<gene>
    <name evidence="1" type="ORF">EI42_01816</name>
</gene>
<dbReference type="InterPro" id="IPR000944">
    <property type="entry name" value="Tscrpt_reg_Rrf2"/>
</dbReference>
<name>A0A326UDB9_THEHA</name>
<dbReference type="OrthoDB" id="9808360at2"/>
<dbReference type="Gene3D" id="1.10.10.10">
    <property type="entry name" value="Winged helix-like DNA-binding domain superfamily/Winged helix DNA-binding domain"/>
    <property type="match status" value="1"/>
</dbReference>
<dbReference type="AlphaFoldDB" id="A0A326UDB9"/>
<sequence>MKFSIGVEYGLHSLLCLVQLPEGNYLGIKELATYLGISETYLSKIMTKLQKAGLVHSTPGVKGGYELAHPASEITFWDVVEAVEGRSPFFQCQEIRRNCVLYEGKKPRRQGMCKIHQTMLEAENLMREFLGQKTLSDLYERFSQGVEPEFLQASEAWLRNAATER</sequence>
<proteinExistence type="predicted"/>
<dbReference type="InterPro" id="IPR036388">
    <property type="entry name" value="WH-like_DNA-bd_sf"/>
</dbReference>
<dbReference type="InterPro" id="IPR036390">
    <property type="entry name" value="WH_DNA-bd_sf"/>
</dbReference>
<dbReference type="PANTHER" id="PTHR33221:SF15">
    <property type="entry name" value="HTH-TYPE TRANSCRIPTIONAL REGULATOR YWGB-RELATED"/>
    <property type="match status" value="1"/>
</dbReference>
<dbReference type="Proteomes" id="UP000248806">
    <property type="component" value="Unassembled WGS sequence"/>
</dbReference>
<dbReference type="RefSeq" id="WP_111321030.1">
    <property type="nucleotide sequence ID" value="NZ_BIFX01000002.1"/>
</dbReference>
<dbReference type="NCBIfam" id="TIGR00738">
    <property type="entry name" value="rrf2_super"/>
    <property type="match status" value="1"/>
</dbReference>
<dbReference type="PANTHER" id="PTHR33221">
    <property type="entry name" value="WINGED HELIX-TURN-HELIX TRANSCRIPTIONAL REGULATOR, RRF2 FAMILY"/>
    <property type="match status" value="1"/>
</dbReference>
<comment type="caution">
    <text evidence="1">The sequence shown here is derived from an EMBL/GenBank/DDBJ whole genome shotgun (WGS) entry which is preliminary data.</text>
</comment>
<evidence type="ECO:0000313" key="1">
    <source>
        <dbReference type="EMBL" id="PZW32724.1"/>
    </source>
</evidence>
<dbReference type="GO" id="GO:0005829">
    <property type="term" value="C:cytosol"/>
    <property type="evidence" value="ECO:0007669"/>
    <property type="project" value="TreeGrafter"/>
</dbReference>
<dbReference type="InterPro" id="IPR030489">
    <property type="entry name" value="TR_Rrf2-type_CS"/>
</dbReference>
<accession>A0A326UDB9</accession>
<evidence type="ECO:0000313" key="2">
    <source>
        <dbReference type="Proteomes" id="UP000248806"/>
    </source>
</evidence>
<dbReference type="SUPFAM" id="SSF46785">
    <property type="entry name" value="Winged helix' DNA-binding domain"/>
    <property type="match status" value="1"/>
</dbReference>
<reference evidence="1 2" key="1">
    <citation type="submission" date="2018-06" db="EMBL/GenBank/DDBJ databases">
        <title>Genomic Encyclopedia of Archaeal and Bacterial Type Strains, Phase II (KMG-II): from individual species to whole genera.</title>
        <authorList>
            <person name="Goeker M."/>
        </authorList>
    </citation>
    <scope>NUCLEOTIDE SEQUENCE [LARGE SCALE GENOMIC DNA]</scope>
    <source>
        <strain evidence="1 2">ATCC BAA-1881</strain>
    </source>
</reference>
<dbReference type="PROSITE" id="PS01332">
    <property type="entry name" value="HTH_RRF2_1"/>
    <property type="match status" value="1"/>
</dbReference>
<keyword evidence="2" id="KW-1185">Reference proteome</keyword>
<dbReference type="GO" id="GO:0003700">
    <property type="term" value="F:DNA-binding transcription factor activity"/>
    <property type="evidence" value="ECO:0007669"/>
    <property type="project" value="TreeGrafter"/>
</dbReference>
<protein>
    <submittedName>
        <fullName evidence="1">BadM/Rrf2 family transcriptional regulator</fullName>
    </submittedName>
</protein>